<accession>A0A1K2ILQ1</accession>
<name>A0A1K2ILQ1_9FLAO</name>
<dbReference type="RefSeq" id="WP_072408716.1">
    <property type="nucleotide sequence ID" value="NZ_FPKW01000004.1"/>
</dbReference>
<dbReference type="EMBL" id="FPKW01000004">
    <property type="protein sequence ID" value="SFZ93128.1"/>
    <property type="molecule type" value="Genomic_DNA"/>
</dbReference>
<evidence type="ECO:0000313" key="2">
    <source>
        <dbReference type="Proteomes" id="UP000182034"/>
    </source>
</evidence>
<reference evidence="2" key="1">
    <citation type="submission" date="2016-10" db="EMBL/GenBank/DDBJ databases">
        <authorList>
            <person name="Varghese N."/>
            <person name="Submissions S."/>
        </authorList>
    </citation>
    <scope>NUCLEOTIDE SEQUENCE [LARGE SCALE GENOMIC DNA]</scope>
    <source>
        <strain evidence="2">SUR2</strain>
    </source>
</reference>
<proteinExistence type="predicted"/>
<dbReference type="OrthoDB" id="6402880at2"/>
<keyword evidence="2" id="KW-1185">Reference proteome</keyword>
<dbReference type="AlphaFoldDB" id="A0A1K2ILQ1"/>
<dbReference type="Proteomes" id="UP000182034">
    <property type="component" value="Unassembled WGS sequence"/>
</dbReference>
<gene>
    <name evidence="1" type="ORF">SAMN05216324_104153</name>
</gene>
<dbReference type="STRING" id="1612149.SAMN05216324_104153"/>
<protein>
    <submittedName>
        <fullName evidence="1">Uncharacterized protein</fullName>
    </submittedName>
</protein>
<evidence type="ECO:0000313" key="1">
    <source>
        <dbReference type="EMBL" id="SFZ93128.1"/>
    </source>
</evidence>
<organism evidence="1 2">
    <name type="scientific">Chryseobacterium limigenitum</name>
    <dbReference type="NCBI Taxonomy" id="1612149"/>
    <lineage>
        <taxon>Bacteria</taxon>
        <taxon>Pseudomonadati</taxon>
        <taxon>Bacteroidota</taxon>
        <taxon>Flavobacteriia</taxon>
        <taxon>Flavobacteriales</taxon>
        <taxon>Weeksellaceae</taxon>
        <taxon>Chryseobacterium group</taxon>
        <taxon>Chryseobacterium</taxon>
    </lineage>
</organism>
<sequence length="125" mass="14800">MDNRVRRFLIELARNKLNPTITYQKLSDACKLNLNMQDNPHDRIIIGNILGEISEYEHENKRPLLSALVIRLSDGEEGEGFYRLAERLVYGNVKKLKSDFFEYKQINLSVDYWNNETNYLKFKDI</sequence>